<dbReference type="Proteomes" id="UP000184114">
    <property type="component" value="Unassembled WGS sequence"/>
</dbReference>
<accession>A0A1M4Z7M7</accession>
<dbReference type="GeneID" id="90994527"/>
<organism evidence="2 3">
    <name type="scientific">Tissierella praeacuta DSM 18095</name>
    <dbReference type="NCBI Taxonomy" id="1123404"/>
    <lineage>
        <taxon>Bacteria</taxon>
        <taxon>Bacillati</taxon>
        <taxon>Bacillota</taxon>
        <taxon>Tissierellia</taxon>
        <taxon>Tissierellales</taxon>
        <taxon>Tissierellaceae</taxon>
        <taxon>Tissierella</taxon>
    </lineage>
</organism>
<protein>
    <submittedName>
        <fullName evidence="2">YopX protein</fullName>
    </submittedName>
</protein>
<dbReference type="STRING" id="1123404.SAMN02745784_02943"/>
<gene>
    <name evidence="2" type="ORF">SAMN02745784_02943</name>
</gene>
<dbReference type="InterPro" id="IPR023385">
    <property type="entry name" value="YopX-like_C"/>
</dbReference>
<reference evidence="3" key="1">
    <citation type="submission" date="2016-11" db="EMBL/GenBank/DDBJ databases">
        <authorList>
            <person name="Varghese N."/>
            <person name="Submissions S."/>
        </authorList>
    </citation>
    <scope>NUCLEOTIDE SEQUENCE [LARGE SCALE GENOMIC DNA]</scope>
    <source>
        <strain evidence="3">DSM 18095</strain>
    </source>
</reference>
<sequence>MREIKFRGKRIDNGEWVYGCLTRYSREMSYITVDLIENEVYEVYTDTVGEYIGLREMEIYEGDIARCYGGEYWQGTWEFNVVIEIDSILNPRVLMHLSESENLKIIGNIHDNPELVQI</sequence>
<dbReference type="Pfam" id="PF09643">
    <property type="entry name" value="YopX"/>
    <property type="match status" value="1"/>
</dbReference>
<evidence type="ECO:0000313" key="2">
    <source>
        <dbReference type="EMBL" id="SHF13958.1"/>
    </source>
</evidence>
<feature type="domain" description="YopX protein" evidence="1">
    <location>
        <begin position="5"/>
        <end position="116"/>
    </location>
</feature>
<evidence type="ECO:0000313" key="3">
    <source>
        <dbReference type="Proteomes" id="UP000184114"/>
    </source>
</evidence>
<dbReference type="SUPFAM" id="SSF159006">
    <property type="entry name" value="YopX-like"/>
    <property type="match status" value="1"/>
</dbReference>
<dbReference type="InterPro" id="IPR019096">
    <property type="entry name" value="YopX_protein"/>
</dbReference>
<evidence type="ECO:0000259" key="1">
    <source>
        <dbReference type="Pfam" id="PF09643"/>
    </source>
</evidence>
<keyword evidence="3" id="KW-1185">Reference proteome</keyword>
<dbReference type="EMBL" id="FQTY01000022">
    <property type="protein sequence ID" value="SHF13958.1"/>
    <property type="molecule type" value="Genomic_DNA"/>
</dbReference>
<dbReference type="RefSeq" id="WP_072977704.1">
    <property type="nucleotide sequence ID" value="NZ_FQTY01000022.1"/>
</dbReference>
<name>A0A1M4Z7M7_9FIRM</name>
<proteinExistence type="predicted"/>
<dbReference type="Gene3D" id="2.30.30.290">
    <property type="entry name" value="YopX-like domains"/>
    <property type="match status" value="1"/>
</dbReference>
<dbReference type="AlphaFoldDB" id="A0A1M4Z7M7"/>